<dbReference type="EMBL" id="JBHTNH010000053">
    <property type="protein sequence ID" value="MFD1363286.1"/>
    <property type="molecule type" value="Genomic_DNA"/>
</dbReference>
<evidence type="ECO:0000313" key="4">
    <source>
        <dbReference type="Proteomes" id="UP001597178"/>
    </source>
</evidence>
<feature type="compositionally biased region" description="Basic and acidic residues" evidence="1">
    <location>
        <begin position="20"/>
        <end position="56"/>
    </location>
</feature>
<keyword evidence="2" id="KW-0472">Membrane</keyword>
<feature type="region of interest" description="Disordered" evidence="1">
    <location>
        <begin position="1"/>
        <end position="72"/>
    </location>
</feature>
<gene>
    <name evidence="3" type="ORF">ACFQ4A_16875</name>
</gene>
<comment type="caution">
    <text evidence="3">The sequence shown here is derived from an EMBL/GenBank/DDBJ whole genome shotgun (WGS) entry which is preliminary data.</text>
</comment>
<proteinExistence type="predicted"/>
<name>A0ABW3ZXY5_9BACI</name>
<keyword evidence="3" id="KW-0804">Transcription</keyword>
<organism evidence="3 4">
    <name type="scientific">Lentibacillus salinarum</name>
    <dbReference type="NCBI Taxonomy" id="446820"/>
    <lineage>
        <taxon>Bacteria</taxon>
        <taxon>Bacillati</taxon>
        <taxon>Bacillota</taxon>
        <taxon>Bacilli</taxon>
        <taxon>Bacillales</taxon>
        <taxon>Bacillaceae</taxon>
        <taxon>Lentibacillus</taxon>
    </lineage>
</organism>
<evidence type="ECO:0000256" key="1">
    <source>
        <dbReference type="SAM" id="MobiDB-lite"/>
    </source>
</evidence>
<feature type="transmembrane region" description="Helical" evidence="2">
    <location>
        <begin position="79"/>
        <end position="105"/>
    </location>
</feature>
<feature type="compositionally biased region" description="Basic residues" evidence="1">
    <location>
        <begin position="57"/>
        <end position="72"/>
    </location>
</feature>
<dbReference type="Proteomes" id="UP001597178">
    <property type="component" value="Unassembled WGS sequence"/>
</dbReference>
<dbReference type="GO" id="GO:0000428">
    <property type="term" value="C:DNA-directed RNA polymerase complex"/>
    <property type="evidence" value="ECO:0007669"/>
    <property type="project" value="UniProtKB-KW"/>
</dbReference>
<keyword evidence="3" id="KW-0240">DNA-directed RNA polymerase</keyword>
<dbReference type="Pfam" id="PF11772">
    <property type="entry name" value="EpuA"/>
    <property type="match status" value="1"/>
</dbReference>
<accession>A0ABW3ZXY5</accession>
<evidence type="ECO:0000313" key="3">
    <source>
        <dbReference type="EMBL" id="MFD1363286.1"/>
    </source>
</evidence>
<reference evidence="4" key="1">
    <citation type="journal article" date="2019" name="Int. J. Syst. Evol. Microbiol.">
        <title>The Global Catalogue of Microorganisms (GCM) 10K type strain sequencing project: providing services to taxonomists for standard genome sequencing and annotation.</title>
        <authorList>
            <consortium name="The Broad Institute Genomics Platform"/>
            <consortium name="The Broad Institute Genome Sequencing Center for Infectious Disease"/>
            <person name="Wu L."/>
            <person name="Ma J."/>
        </authorList>
    </citation>
    <scope>NUCLEOTIDE SEQUENCE [LARGE SCALE GENOMIC DNA]</scope>
    <source>
        <strain evidence="4">CCUG 54822</strain>
    </source>
</reference>
<evidence type="ECO:0000256" key="2">
    <source>
        <dbReference type="SAM" id="Phobius"/>
    </source>
</evidence>
<dbReference type="RefSeq" id="WP_382402540.1">
    <property type="nucleotide sequence ID" value="NZ_JBHTNH010000053.1"/>
</dbReference>
<dbReference type="InterPro" id="IPR024596">
    <property type="entry name" value="RNApol_su_b/EpuA"/>
</dbReference>
<keyword evidence="4" id="KW-1185">Reference proteome</keyword>
<keyword evidence="2" id="KW-1133">Transmembrane helix</keyword>
<keyword evidence="2" id="KW-0812">Transmembrane</keyword>
<protein>
    <submittedName>
        <fullName evidence="3">DNA-directed RNA polymerase subunit beta</fullName>
    </submittedName>
</protein>
<sequence>MATDQKERAVTGQNSQQTADQEKEQFPEVQPDDRENNPSREQKQQQEKSSEKTTRKEQKKKQKQEKRQNKKPRRRIFPIWLRIIVVLVFSAAALVAGLMIGYGIIGDGNPTDALEWDTWQHIIDIVAKE</sequence>